<dbReference type="PANTHER" id="PTHR12493:SF0">
    <property type="entry name" value="CUE DOMAIN-CONTAINING PROTEIN 2"/>
    <property type="match status" value="1"/>
</dbReference>
<feature type="compositionally biased region" description="Low complexity" evidence="7">
    <location>
        <begin position="182"/>
        <end position="193"/>
    </location>
</feature>
<evidence type="ECO:0000256" key="5">
    <source>
        <dbReference type="ARBA" id="ARBA00022786"/>
    </source>
</evidence>
<keyword evidence="5" id="KW-0833">Ubl conjugation pathway</keyword>
<evidence type="ECO:0000256" key="4">
    <source>
        <dbReference type="ARBA" id="ARBA00022490"/>
    </source>
</evidence>
<dbReference type="PANTHER" id="PTHR12493">
    <property type="entry name" value="CUE DOMAIN CONTAINING 2"/>
    <property type="match status" value="1"/>
</dbReference>
<keyword evidence="6" id="KW-0539">Nucleus</keyword>
<dbReference type="EMBL" id="HACG01006030">
    <property type="protein sequence ID" value="CEK52895.1"/>
    <property type="molecule type" value="Transcribed_RNA"/>
</dbReference>
<dbReference type="AlphaFoldDB" id="A0A0B6YBQ7"/>
<organism evidence="8">
    <name type="scientific">Arion vulgaris</name>
    <dbReference type="NCBI Taxonomy" id="1028688"/>
    <lineage>
        <taxon>Eukaryota</taxon>
        <taxon>Metazoa</taxon>
        <taxon>Spiralia</taxon>
        <taxon>Lophotrochozoa</taxon>
        <taxon>Mollusca</taxon>
        <taxon>Gastropoda</taxon>
        <taxon>Heterobranchia</taxon>
        <taxon>Euthyneura</taxon>
        <taxon>Panpulmonata</taxon>
        <taxon>Eupulmonata</taxon>
        <taxon>Stylommatophora</taxon>
        <taxon>Helicina</taxon>
        <taxon>Arionoidea</taxon>
        <taxon>Arionidae</taxon>
        <taxon>Arion</taxon>
    </lineage>
</organism>
<comment type="similarity">
    <text evidence="3">Belongs to the CUEDC2 family.</text>
</comment>
<evidence type="ECO:0000256" key="3">
    <source>
        <dbReference type="ARBA" id="ARBA00006106"/>
    </source>
</evidence>
<evidence type="ECO:0000256" key="2">
    <source>
        <dbReference type="ARBA" id="ARBA00004496"/>
    </source>
</evidence>
<dbReference type="InterPro" id="IPR039805">
    <property type="entry name" value="CUE_CUED2"/>
</dbReference>
<comment type="subcellular location">
    <subcellularLocation>
        <location evidence="2">Cytoplasm</location>
    </subcellularLocation>
    <subcellularLocation>
        <location evidence="1">Nucleus</location>
    </subcellularLocation>
</comment>
<proteinExistence type="inferred from homology"/>
<evidence type="ECO:0000256" key="1">
    <source>
        <dbReference type="ARBA" id="ARBA00004123"/>
    </source>
</evidence>
<evidence type="ECO:0000256" key="6">
    <source>
        <dbReference type="ARBA" id="ARBA00023242"/>
    </source>
</evidence>
<feature type="region of interest" description="Disordered" evidence="7">
    <location>
        <begin position="153"/>
        <end position="226"/>
    </location>
</feature>
<evidence type="ECO:0008006" key="9">
    <source>
        <dbReference type="Google" id="ProtNLM"/>
    </source>
</evidence>
<gene>
    <name evidence="8" type="primary">ORF18378</name>
</gene>
<feature type="region of interest" description="Disordered" evidence="7">
    <location>
        <begin position="318"/>
        <end position="337"/>
    </location>
</feature>
<name>A0A0B6YBQ7_9EUPU</name>
<dbReference type="GO" id="GO:0005737">
    <property type="term" value="C:cytoplasm"/>
    <property type="evidence" value="ECO:0007669"/>
    <property type="project" value="UniProtKB-SubCell"/>
</dbReference>
<sequence length="379" mass="42703">MEAKVHEELLSLLAQHSLEETVSNIDDIVLSYLVGVVELVSQGDDGLDIVELMEMMNAYLPGFDQINRSEIIDWMFGLAKKLINSSEVSHEPGWNELLPSMTSDKIDKLLDADCKFTGKKFPTYDYSEGSGNQNWNGICSSDANGLIQKEDKYTPAKGDTDTNCNKNSSPTAIISQSPTKQSPLSTFPLLSLPECQNEQSRSKRKGRQHSCSSQDSQDDVSKTDSTTIEEAQVRILLELFPSACTMEARHCLQLSSGNMDRAAQLIMDRQDTGQAIKSQTKVKVTKKSHKVKKTVECKLDDDIIKSCVLEKYSFIDTEEDKKTHRPPPPKGEAKKLVRYRDNQVVSMKGERFSEVKKKDDDEMKDTYVSLKPARKYRFH</sequence>
<protein>
    <recommendedName>
        <fullName evidence="9">CUE domain-containing protein</fullName>
    </recommendedName>
</protein>
<accession>A0A0B6YBQ7</accession>
<reference evidence="8" key="1">
    <citation type="submission" date="2014-12" db="EMBL/GenBank/DDBJ databases">
        <title>Insight into the proteome of Arion vulgaris.</title>
        <authorList>
            <person name="Aradska J."/>
            <person name="Bulat T."/>
            <person name="Smidak R."/>
            <person name="Sarate P."/>
            <person name="Gangsoo J."/>
            <person name="Sialana F."/>
            <person name="Bilban M."/>
            <person name="Lubec G."/>
        </authorList>
    </citation>
    <scope>NUCLEOTIDE SEQUENCE</scope>
    <source>
        <tissue evidence="8">Skin</tissue>
    </source>
</reference>
<dbReference type="CDD" id="cd14367">
    <property type="entry name" value="CUE_CUED2"/>
    <property type="match status" value="1"/>
</dbReference>
<keyword evidence="4" id="KW-0963">Cytoplasm</keyword>
<feature type="compositionally biased region" description="Polar residues" evidence="7">
    <location>
        <begin position="161"/>
        <end position="181"/>
    </location>
</feature>
<evidence type="ECO:0000313" key="8">
    <source>
        <dbReference type="EMBL" id="CEK52895.1"/>
    </source>
</evidence>
<evidence type="ECO:0000256" key="7">
    <source>
        <dbReference type="SAM" id="MobiDB-lite"/>
    </source>
</evidence>
<dbReference type="GO" id="GO:0005634">
    <property type="term" value="C:nucleus"/>
    <property type="evidence" value="ECO:0007669"/>
    <property type="project" value="UniProtKB-SubCell"/>
</dbReference>